<keyword evidence="3" id="KW-0804">Transcription</keyword>
<evidence type="ECO:0000313" key="9">
    <source>
        <dbReference type="Proteomes" id="UP000678393"/>
    </source>
</evidence>
<dbReference type="GO" id="GO:0045165">
    <property type="term" value="P:cell fate commitment"/>
    <property type="evidence" value="ECO:0007669"/>
    <property type="project" value="TreeGrafter"/>
</dbReference>
<dbReference type="PROSITE" id="PS50118">
    <property type="entry name" value="HMG_BOX_2"/>
    <property type="match status" value="1"/>
</dbReference>
<dbReference type="SUPFAM" id="SSF47095">
    <property type="entry name" value="HMG-box"/>
    <property type="match status" value="1"/>
</dbReference>
<dbReference type="GO" id="GO:0000978">
    <property type="term" value="F:RNA polymerase II cis-regulatory region sequence-specific DNA binding"/>
    <property type="evidence" value="ECO:0007669"/>
    <property type="project" value="TreeGrafter"/>
</dbReference>
<evidence type="ECO:0000256" key="1">
    <source>
        <dbReference type="ARBA" id="ARBA00023015"/>
    </source>
</evidence>
<feature type="DNA-binding region" description="HMG box" evidence="5">
    <location>
        <begin position="247"/>
        <end position="315"/>
    </location>
</feature>
<dbReference type="InterPro" id="IPR009071">
    <property type="entry name" value="HMG_box_dom"/>
</dbReference>
<dbReference type="GO" id="GO:0000981">
    <property type="term" value="F:DNA-binding transcription factor activity, RNA polymerase II-specific"/>
    <property type="evidence" value="ECO:0007669"/>
    <property type="project" value="TreeGrafter"/>
</dbReference>
<feature type="compositionally biased region" description="Low complexity" evidence="6">
    <location>
        <begin position="426"/>
        <end position="438"/>
    </location>
</feature>
<feature type="region of interest" description="Disordered" evidence="6">
    <location>
        <begin position="1"/>
        <end position="96"/>
    </location>
</feature>
<keyword evidence="4 5" id="KW-0539">Nucleus</keyword>
<dbReference type="SMART" id="SM00398">
    <property type="entry name" value="HMG"/>
    <property type="match status" value="1"/>
</dbReference>
<dbReference type="Gene3D" id="1.10.30.10">
    <property type="entry name" value="High mobility group box domain"/>
    <property type="match status" value="1"/>
</dbReference>
<evidence type="ECO:0000256" key="3">
    <source>
        <dbReference type="ARBA" id="ARBA00023163"/>
    </source>
</evidence>
<keyword evidence="2 5" id="KW-0238">DNA-binding</keyword>
<feature type="compositionally biased region" description="Basic and acidic residues" evidence="6">
    <location>
        <begin position="526"/>
        <end position="542"/>
    </location>
</feature>
<keyword evidence="9" id="KW-1185">Reference proteome</keyword>
<sequence>INSIPQSKLGHPSGDSSHNRADLNDLTRGLKREANTPPPAHANHGKRPVSSNASPVTIIPTSLHSGMPNLLPPHQQSPLHTTSPTPSSTPGPTSVSDVPILAALRHNPFGLPAQYVTNPFLSLSSNFPLGGLAALTSNHPGMNGTSSPSDSEKESYVQELLARQMAASVSAPVFPGLGAHFPMYASSPAPSLPPMAQMPGGKDSGAPMPSSSDDNQSSYVQHLQNKMFGAKIIRAQRDKSDPGRPHIKRPMNAFMVWAREERRKILKACPDMHNSNISKILGAKWKSMSNADKQPYYEEQSRLSKLHMEKHPDYRYRPRPKRTCIVDGKKLRISEYKALMKNRRQDIRRVWYNDGSSNFPEDGDEDDNSLSPHFDSAFMHGESGSPSPSPKGRISSSPSHEATSPGQQYSTANMNGIDNNGHDNSSDDNSNNNKSSKNLGPNFLYEDNKLSTAHFPFNHSLQHQTSSHGPRPNFPFVSSHSSTTVKTETGVVFPKLGASPYNMAKSQDNNDHHHSAESNLAIGEHGLGESDKKRNIDPHGIKMESVFPRMSQMAEIPGASS</sequence>
<keyword evidence="1" id="KW-0805">Transcription regulation</keyword>
<feature type="region of interest" description="Disordered" evidence="6">
    <location>
        <begin position="356"/>
        <end position="444"/>
    </location>
</feature>
<proteinExistence type="predicted"/>
<dbReference type="Proteomes" id="UP000678393">
    <property type="component" value="Unassembled WGS sequence"/>
</dbReference>
<dbReference type="EMBL" id="CAJHNH020000265">
    <property type="protein sequence ID" value="CAG5116493.1"/>
    <property type="molecule type" value="Genomic_DNA"/>
</dbReference>
<feature type="region of interest" description="Disordered" evidence="6">
    <location>
        <begin position="506"/>
        <end position="561"/>
    </location>
</feature>
<dbReference type="PANTHER" id="PTHR45789">
    <property type="entry name" value="FI18025P1"/>
    <property type="match status" value="1"/>
</dbReference>
<comment type="caution">
    <text evidence="8">The sequence shown here is derived from an EMBL/GenBank/DDBJ whole genome shotgun (WGS) entry which is preliminary data.</text>
</comment>
<dbReference type="PANTHER" id="PTHR45789:SF2">
    <property type="entry name" value="FI18025P1"/>
    <property type="match status" value="1"/>
</dbReference>
<dbReference type="FunFam" id="1.10.30.10:FF:000003">
    <property type="entry name" value="Putative transcription factor SOX-6"/>
    <property type="match status" value="1"/>
</dbReference>
<evidence type="ECO:0000256" key="4">
    <source>
        <dbReference type="ARBA" id="ARBA00023242"/>
    </source>
</evidence>
<dbReference type="GO" id="GO:0005634">
    <property type="term" value="C:nucleus"/>
    <property type="evidence" value="ECO:0007669"/>
    <property type="project" value="UniProtKB-UniRule"/>
</dbReference>
<accession>A0A8S3YH14</accession>
<gene>
    <name evidence="8" type="ORF">CUNI_LOCUS2051</name>
</gene>
<feature type="compositionally biased region" description="Basic and acidic residues" evidence="6">
    <location>
        <begin position="17"/>
        <end position="34"/>
    </location>
</feature>
<feature type="non-terminal residue" evidence="8">
    <location>
        <position position="561"/>
    </location>
</feature>
<feature type="domain" description="HMG box" evidence="7">
    <location>
        <begin position="247"/>
        <end position="315"/>
    </location>
</feature>
<dbReference type="Pfam" id="PF00505">
    <property type="entry name" value="HMG_box"/>
    <property type="match status" value="1"/>
</dbReference>
<dbReference type="InterPro" id="IPR051356">
    <property type="entry name" value="SOX/SOX-like_TF"/>
</dbReference>
<reference evidence="8" key="1">
    <citation type="submission" date="2021-04" db="EMBL/GenBank/DDBJ databases">
        <authorList>
            <consortium name="Molecular Ecology Group"/>
        </authorList>
    </citation>
    <scope>NUCLEOTIDE SEQUENCE</scope>
</reference>
<dbReference type="AlphaFoldDB" id="A0A8S3YH14"/>
<feature type="region of interest" description="Disordered" evidence="6">
    <location>
        <begin position="192"/>
        <end position="217"/>
    </location>
</feature>
<dbReference type="CDD" id="cd22042">
    <property type="entry name" value="HMG-box_EGL13-like"/>
    <property type="match status" value="1"/>
</dbReference>
<feature type="compositionally biased region" description="Polar residues" evidence="6">
    <location>
        <begin position="49"/>
        <end position="64"/>
    </location>
</feature>
<evidence type="ECO:0000259" key="7">
    <source>
        <dbReference type="PROSITE" id="PS50118"/>
    </source>
</evidence>
<evidence type="ECO:0000313" key="8">
    <source>
        <dbReference type="EMBL" id="CAG5116493.1"/>
    </source>
</evidence>
<dbReference type="OrthoDB" id="6247875at2759"/>
<evidence type="ECO:0000256" key="2">
    <source>
        <dbReference type="ARBA" id="ARBA00023125"/>
    </source>
</evidence>
<organism evidence="8 9">
    <name type="scientific">Candidula unifasciata</name>
    <dbReference type="NCBI Taxonomy" id="100452"/>
    <lineage>
        <taxon>Eukaryota</taxon>
        <taxon>Metazoa</taxon>
        <taxon>Spiralia</taxon>
        <taxon>Lophotrochozoa</taxon>
        <taxon>Mollusca</taxon>
        <taxon>Gastropoda</taxon>
        <taxon>Heterobranchia</taxon>
        <taxon>Euthyneura</taxon>
        <taxon>Panpulmonata</taxon>
        <taxon>Eupulmonata</taxon>
        <taxon>Stylommatophora</taxon>
        <taxon>Helicina</taxon>
        <taxon>Helicoidea</taxon>
        <taxon>Geomitridae</taxon>
        <taxon>Candidula</taxon>
    </lineage>
</organism>
<feature type="compositionally biased region" description="Polar residues" evidence="6">
    <location>
        <begin position="400"/>
        <end position="414"/>
    </location>
</feature>
<feature type="compositionally biased region" description="Low complexity" evidence="6">
    <location>
        <begin position="77"/>
        <end position="94"/>
    </location>
</feature>
<feature type="compositionally biased region" description="Low complexity" evidence="6">
    <location>
        <begin position="381"/>
        <end position="399"/>
    </location>
</feature>
<protein>
    <recommendedName>
        <fullName evidence="7">HMG box domain-containing protein</fullName>
    </recommendedName>
</protein>
<dbReference type="InterPro" id="IPR036910">
    <property type="entry name" value="HMG_box_dom_sf"/>
</dbReference>
<evidence type="ECO:0000256" key="6">
    <source>
        <dbReference type="SAM" id="MobiDB-lite"/>
    </source>
</evidence>
<name>A0A8S3YH14_9EUPU</name>
<evidence type="ECO:0000256" key="5">
    <source>
        <dbReference type="PROSITE-ProRule" id="PRU00267"/>
    </source>
</evidence>